<comment type="caution">
    <text evidence="2">The sequence shown here is derived from an EMBL/GenBank/DDBJ whole genome shotgun (WGS) entry which is preliminary data.</text>
</comment>
<reference evidence="2 3" key="1">
    <citation type="submission" date="2021-03" db="EMBL/GenBank/DDBJ databases">
        <authorList>
            <person name="King G.J."/>
            <person name="Bancroft I."/>
            <person name="Baten A."/>
            <person name="Bloomfield J."/>
            <person name="Borpatragohain P."/>
            <person name="He Z."/>
            <person name="Irish N."/>
            <person name="Irwin J."/>
            <person name="Liu K."/>
            <person name="Mauleon R.P."/>
            <person name="Moore J."/>
            <person name="Morris R."/>
            <person name="Ostergaard L."/>
            <person name="Wang B."/>
            <person name="Wells R."/>
        </authorList>
    </citation>
    <scope>NUCLEOTIDE SEQUENCE [LARGE SCALE GENOMIC DNA]</scope>
    <source>
        <strain evidence="2">R-o-18</strain>
        <tissue evidence="2">Leaf</tissue>
    </source>
</reference>
<feature type="compositionally biased region" description="Basic residues" evidence="1">
    <location>
        <begin position="154"/>
        <end position="164"/>
    </location>
</feature>
<feature type="region of interest" description="Disordered" evidence="1">
    <location>
        <begin position="1"/>
        <end position="27"/>
    </location>
</feature>
<feature type="region of interest" description="Disordered" evidence="1">
    <location>
        <begin position="124"/>
        <end position="164"/>
    </location>
</feature>
<keyword evidence="3" id="KW-1185">Reference proteome</keyword>
<sequence>MYPNQPQTSSSMAIGPQTSQARSLRNDQACTRSDRACVPLGRYVAAEHEYRSVAVGVENGYDKVNVQTSAKMSVSIILRQLCFVKNVTTKDLALKPCSSLGWIRHRLSQGNGYVSKTATDKFEYNDRNTDKPSTVATQQPSMHTARSLRSDRARAKHAHGSVAT</sequence>
<dbReference type="EMBL" id="JADBGQ010000010">
    <property type="protein sequence ID" value="KAG5375173.1"/>
    <property type="molecule type" value="Genomic_DNA"/>
</dbReference>
<name>A0ABQ7KKT9_BRACM</name>
<protein>
    <submittedName>
        <fullName evidence="2">Uncharacterized protein</fullName>
    </submittedName>
</protein>
<evidence type="ECO:0000256" key="1">
    <source>
        <dbReference type="SAM" id="MobiDB-lite"/>
    </source>
</evidence>
<accession>A0ABQ7KKT9</accession>
<gene>
    <name evidence="2" type="primary">A10g501420.1_BraROA</name>
    <name evidence="2" type="ORF">IGI04_039769</name>
</gene>
<dbReference type="Proteomes" id="UP000823674">
    <property type="component" value="Chromosome A10"/>
</dbReference>
<proteinExistence type="predicted"/>
<organism evidence="2 3">
    <name type="scientific">Brassica rapa subsp. trilocularis</name>
    <dbReference type="NCBI Taxonomy" id="1813537"/>
    <lineage>
        <taxon>Eukaryota</taxon>
        <taxon>Viridiplantae</taxon>
        <taxon>Streptophyta</taxon>
        <taxon>Embryophyta</taxon>
        <taxon>Tracheophyta</taxon>
        <taxon>Spermatophyta</taxon>
        <taxon>Magnoliopsida</taxon>
        <taxon>eudicotyledons</taxon>
        <taxon>Gunneridae</taxon>
        <taxon>Pentapetalae</taxon>
        <taxon>rosids</taxon>
        <taxon>malvids</taxon>
        <taxon>Brassicales</taxon>
        <taxon>Brassicaceae</taxon>
        <taxon>Brassiceae</taxon>
        <taxon>Brassica</taxon>
    </lineage>
</organism>
<feature type="compositionally biased region" description="Polar residues" evidence="1">
    <location>
        <begin position="131"/>
        <end position="144"/>
    </location>
</feature>
<evidence type="ECO:0000313" key="2">
    <source>
        <dbReference type="EMBL" id="KAG5375173.1"/>
    </source>
</evidence>
<evidence type="ECO:0000313" key="3">
    <source>
        <dbReference type="Proteomes" id="UP000823674"/>
    </source>
</evidence>